<evidence type="ECO:0000313" key="2">
    <source>
        <dbReference type="EMBL" id="MEB3429532.1"/>
    </source>
</evidence>
<keyword evidence="3" id="KW-1185">Reference proteome</keyword>
<name>A0AAW9MYD0_9FIRM</name>
<evidence type="ECO:0000313" key="3">
    <source>
        <dbReference type="Proteomes" id="UP001357733"/>
    </source>
</evidence>
<dbReference type="PANTHER" id="PTHR18964:SF149">
    <property type="entry name" value="BIFUNCTIONAL UDP-N-ACETYLGLUCOSAMINE 2-EPIMERASE_N-ACETYLMANNOSAMINE KINASE"/>
    <property type="match status" value="1"/>
</dbReference>
<dbReference type="EMBL" id="JAYKOT010000003">
    <property type="protein sequence ID" value="MEB3429532.1"/>
    <property type="molecule type" value="Genomic_DNA"/>
</dbReference>
<dbReference type="Gene3D" id="3.30.420.40">
    <property type="match status" value="2"/>
</dbReference>
<comment type="similarity">
    <text evidence="1">Belongs to the ROK (NagC/XylR) family.</text>
</comment>
<dbReference type="Pfam" id="PF00480">
    <property type="entry name" value="ROK"/>
    <property type="match status" value="1"/>
</dbReference>
<proteinExistence type="inferred from homology"/>
<dbReference type="InterPro" id="IPR043129">
    <property type="entry name" value="ATPase_NBD"/>
</dbReference>
<dbReference type="AlphaFoldDB" id="A0AAW9MYD0"/>
<reference evidence="2 3" key="1">
    <citation type="submission" date="2024-01" db="EMBL/GenBank/DDBJ databases">
        <title>Complete genome sequence of Citroniella saccharovorans strain M6.X9, isolated from human fecal sample.</title>
        <authorList>
            <person name="Cheng G."/>
            <person name="Westerholm M."/>
            <person name="Schnurer A."/>
        </authorList>
    </citation>
    <scope>NUCLEOTIDE SEQUENCE [LARGE SCALE GENOMIC DNA]</scope>
    <source>
        <strain evidence="2 3">DSM 29873</strain>
    </source>
</reference>
<dbReference type="InterPro" id="IPR000600">
    <property type="entry name" value="ROK"/>
</dbReference>
<accession>A0AAW9MYD0</accession>
<dbReference type="PANTHER" id="PTHR18964">
    <property type="entry name" value="ROK (REPRESSOR, ORF, KINASE) FAMILY"/>
    <property type="match status" value="1"/>
</dbReference>
<organism evidence="2 3">
    <name type="scientific">Citroniella saccharovorans</name>
    <dbReference type="NCBI Taxonomy" id="2053367"/>
    <lineage>
        <taxon>Bacteria</taxon>
        <taxon>Bacillati</taxon>
        <taxon>Bacillota</taxon>
        <taxon>Tissierellia</taxon>
        <taxon>Tissierellales</taxon>
        <taxon>Peptoniphilaceae</taxon>
        <taxon>Citroniella</taxon>
    </lineage>
</organism>
<comment type="caution">
    <text evidence="2">The sequence shown here is derived from an EMBL/GenBank/DDBJ whole genome shotgun (WGS) entry which is preliminary data.</text>
</comment>
<dbReference type="SUPFAM" id="SSF53067">
    <property type="entry name" value="Actin-like ATPase domain"/>
    <property type="match status" value="1"/>
</dbReference>
<sequence>MRNVLGIDLGGTKIAAGIVNENGEILEHKIINTRAKDGKDAVLNNIVSLIEKLSNEKTVGVGITSPGFVNTDTGFISFAGNISGWSGINLKEEILKLKYIKNLVVENDANMALLAEVWEGSAKGFDSSVMLTLGTGLGGGLYIKNTGIILGSNFKAGELGHTILYPNGRECNCGQKGCAERYIAGTALATNYNEITGKDLCSKEVIELIDRDLNAAKALDKMISDLAIFITTISNFIDPELVVLGGGFTDSKDIWWEKLIDYYRKYSNSKDKPILKTAKFKNFAGLIGVAKAVFDKSLGGERNE</sequence>
<dbReference type="RefSeq" id="WP_324619717.1">
    <property type="nucleotide sequence ID" value="NZ_JAYKOT010000003.1"/>
</dbReference>
<evidence type="ECO:0000256" key="1">
    <source>
        <dbReference type="ARBA" id="ARBA00006479"/>
    </source>
</evidence>
<protein>
    <submittedName>
        <fullName evidence="2">ROK family protein</fullName>
    </submittedName>
</protein>
<gene>
    <name evidence="2" type="ORF">VLK81_05825</name>
</gene>
<dbReference type="Proteomes" id="UP001357733">
    <property type="component" value="Unassembled WGS sequence"/>
</dbReference>